<dbReference type="PANTHER" id="PTHR43051">
    <property type="entry name" value="POLYNUCLEOTIDE ADENYLYLTRANSFERASE FAMILY PROTEIN"/>
    <property type="match status" value="1"/>
</dbReference>
<reference evidence="4" key="1">
    <citation type="journal article" date="2017" name="Nat. Commun.">
        <title>The asparagus genome sheds light on the origin and evolution of a young Y chromosome.</title>
        <authorList>
            <person name="Harkess A."/>
            <person name="Zhou J."/>
            <person name="Xu C."/>
            <person name="Bowers J.E."/>
            <person name="Van der Hulst R."/>
            <person name="Ayyampalayam S."/>
            <person name="Mercati F."/>
            <person name="Riccardi P."/>
            <person name="McKain M.R."/>
            <person name="Kakrana A."/>
            <person name="Tang H."/>
            <person name="Ray J."/>
            <person name="Groenendijk J."/>
            <person name="Arikit S."/>
            <person name="Mathioni S.M."/>
            <person name="Nakano M."/>
            <person name="Shan H."/>
            <person name="Telgmann-Rauber A."/>
            <person name="Kanno A."/>
            <person name="Yue Z."/>
            <person name="Chen H."/>
            <person name="Li W."/>
            <person name="Chen Y."/>
            <person name="Xu X."/>
            <person name="Zhang Y."/>
            <person name="Luo S."/>
            <person name="Chen H."/>
            <person name="Gao J."/>
            <person name="Mao Z."/>
            <person name="Pires J.C."/>
            <person name="Luo M."/>
            <person name="Kudrna D."/>
            <person name="Wing R.A."/>
            <person name="Meyers B.C."/>
            <person name="Yi K."/>
            <person name="Kong H."/>
            <person name="Lavrijsen P."/>
            <person name="Sunseri F."/>
            <person name="Falavigna A."/>
            <person name="Ye Y."/>
            <person name="Leebens-Mack J.H."/>
            <person name="Chen G."/>
        </authorList>
    </citation>
    <scope>NUCLEOTIDE SEQUENCE [LARGE SCALE GENOMIC DNA]</scope>
    <source>
        <strain evidence="4">cv. DH0086</strain>
    </source>
</reference>
<gene>
    <name evidence="3" type="ORF">A4U43_C07F3630</name>
</gene>
<evidence type="ECO:0000256" key="2">
    <source>
        <dbReference type="SAM" id="Phobius"/>
    </source>
</evidence>
<dbReference type="Gramene" id="ONK62415">
    <property type="protein sequence ID" value="ONK62415"/>
    <property type="gene ID" value="A4U43_C07F3630"/>
</dbReference>
<feature type="transmembrane region" description="Helical" evidence="2">
    <location>
        <begin position="28"/>
        <end position="48"/>
    </location>
</feature>
<feature type="region of interest" description="Disordered" evidence="1">
    <location>
        <begin position="274"/>
        <end position="300"/>
    </location>
</feature>
<evidence type="ECO:0000313" key="3">
    <source>
        <dbReference type="EMBL" id="ONK62415.1"/>
    </source>
</evidence>
<name>A0A5P1E944_ASPOF</name>
<feature type="region of interest" description="Disordered" evidence="1">
    <location>
        <begin position="208"/>
        <end position="227"/>
    </location>
</feature>
<dbReference type="AlphaFoldDB" id="A0A5P1E944"/>
<organism evidence="3 4">
    <name type="scientific">Asparagus officinalis</name>
    <name type="common">Garden asparagus</name>
    <dbReference type="NCBI Taxonomy" id="4686"/>
    <lineage>
        <taxon>Eukaryota</taxon>
        <taxon>Viridiplantae</taxon>
        <taxon>Streptophyta</taxon>
        <taxon>Embryophyta</taxon>
        <taxon>Tracheophyta</taxon>
        <taxon>Spermatophyta</taxon>
        <taxon>Magnoliopsida</taxon>
        <taxon>Liliopsida</taxon>
        <taxon>Asparagales</taxon>
        <taxon>Asparagaceae</taxon>
        <taxon>Asparagoideae</taxon>
        <taxon>Asparagus</taxon>
    </lineage>
</organism>
<keyword evidence="2" id="KW-0472">Membrane</keyword>
<protein>
    <submittedName>
        <fullName evidence="3">Uncharacterized protein</fullName>
    </submittedName>
</protein>
<sequence length="300" mass="34283">MEYLTVSWDLEIAGENKAFESCFYRHPISFISLFLFLLGLLAFHLALVNQPQEAIVISTFASVLYLGTWDRGIKFVRENVKRHVQFVPEIEEASGTKSDESLLEQTSQLASLLKTSVSALVDPEALQESLVKYKTTLPSSNLDHLIFVPERAARNVLRVFDGLESDIHCYAKERSSFCINYDLLKRGDPDETRFVLGKVIFDTLNSERALQEDQNPGTHKSNGEVIRQNNQNTSIYASKDEPVHWKNQNARRRKNREPLMPTYKVNAVVDEFKGERIHQRNSNTNTEKGKKGRSLSTLFE</sequence>
<dbReference type="Proteomes" id="UP000243459">
    <property type="component" value="Chromosome 7"/>
</dbReference>
<feature type="compositionally biased region" description="Polar residues" evidence="1">
    <location>
        <begin position="208"/>
        <end position="220"/>
    </location>
</feature>
<evidence type="ECO:0000313" key="4">
    <source>
        <dbReference type="Proteomes" id="UP000243459"/>
    </source>
</evidence>
<accession>A0A5P1E944</accession>
<dbReference type="InterPro" id="IPR052191">
    <property type="entry name" value="tRNA_ntf/polyA_polymerase_I"/>
</dbReference>
<keyword evidence="2" id="KW-0812">Transmembrane</keyword>
<dbReference type="PANTHER" id="PTHR43051:SF1">
    <property type="entry name" value="POLYNUCLEOTIDE ADENYLYLTRANSFERASE FAMILY PROTEIN"/>
    <property type="match status" value="1"/>
</dbReference>
<proteinExistence type="predicted"/>
<feature type="region of interest" description="Disordered" evidence="1">
    <location>
        <begin position="233"/>
        <end position="257"/>
    </location>
</feature>
<evidence type="ECO:0000256" key="1">
    <source>
        <dbReference type="SAM" id="MobiDB-lite"/>
    </source>
</evidence>
<keyword evidence="2" id="KW-1133">Transmembrane helix</keyword>
<feature type="transmembrane region" description="Helical" evidence="2">
    <location>
        <begin position="54"/>
        <end position="73"/>
    </location>
</feature>
<keyword evidence="4" id="KW-1185">Reference proteome</keyword>
<dbReference type="EMBL" id="CM007387">
    <property type="protein sequence ID" value="ONK62415.1"/>
    <property type="molecule type" value="Genomic_DNA"/>
</dbReference>